<dbReference type="InterPro" id="IPR012171">
    <property type="entry name" value="Fatty_acid_desaturase"/>
</dbReference>
<accession>A0AAP2DH69</accession>
<feature type="transmembrane region" description="Helical" evidence="1">
    <location>
        <begin position="67"/>
        <end position="89"/>
    </location>
</feature>
<dbReference type="CDD" id="cd03506">
    <property type="entry name" value="Delta6-FADS-like"/>
    <property type="match status" value="1"/>
</dbReference>
<keyword evidence="4" id="KW-1185">Reference proteome</keyword>
<feature type="transmembrane region" description="Helical" evidence="1">
    <location>
        <begin position="41"/>
        <end position="61"/>
    </location>
</feature>
<reference evidence="3 4" key="1">
    <citation type="submission" date="2021-05" db="EMBL/GenBank/DDBJ databases">
        <title>A Polyphasic approach of four new species of the genus Ohtaekwangia: Ohtaekwangia histidinii sp. nov., Ohtaekwangia cretensis sp. nov., Ohtaekwangia indiensis sp. nov., Ohtaekwangia reichenbachii sp. nov. from diverse environment.</title>
        <authorList>
            <person name="Octaviana S."/>
        </authorList>
    </citation>
    <scope>NUCLEOTIDE SEQUENCE [LARGE SCALE GENOMIC DNA]</scope>
    <source>
        <strain evidence="3 4">PWU37</strain>
    </source>
</reference>
<feature type="transmembrane region" description="Helical" evidence="1">
    <location>
        <begin position="234"/>
        <end position="255"/>
    </location>
</feature>
<keyword evidence="1" id="KW-1133">Transmembrane helix</keyword>
<dbReference type="PIRSF" id="PIRSF015921">
    <property type="entry name" value="FA_sphinglp_des"/>
    <property type="match status" value="1"/>
</dbReference>
<feature type="domain" description="Fatty acid desaturase" evidence="2">
    <location>
        <begin position="69"/>
        <end position="342"/>
    </location>
</feature>
<evidence type="ECO:0000313" key="4">
    <source>
        <dbReference type="Proteomes" id="UP001319180"/>
    </source>
</evidence>
<dbReference type="InterPro" id="IPR005804">
    <property type="entry name" value="FA_desaturase_dom"/>
</dbReference>
<protein>
    <submittedName>
        <fullName evidence="3">Acyl-CoA desaturase</fullName>
    </submittedName>
</protein>
<keyword evidence="1" id="KW-0472">Membrane</keyword>
<comment type="caution">
    <text evidence="3">The sequence shown here is derived from an EMBL/GenBank/DDBJ whole genome shotgun (WGS) entry which is preliminary data.</text>
</comment>
<feature type="transmembrane region" description="Helical" evidence="1">
    <location>
        <begin position="101"/>
        <end position="119"/>
    </location>
</feature>
<dbReference type="AlphaFoldDB" id="A0AAP2DH69"/>
<evidence type="ECO:0000259" key="2">
    <source>
        <dbReference type="Pfam" id="PF00487"/>
    </source>
</evidence>
<dbReference type="PANTHER" id="PTHR19353">
    <property type="entry name" value="FATTY ACID DESATURASE 2"/>
    <property type="match status" value="1"/>
</dbReference>
<keyword evidence="1" id="KW-0812">Transmembrane</keyword>
<name>A0AAP2DH69_9BACT</name>
<evidence type="ECO:0000313" key="3">
    <source>
        <dbReference type="EMBL" id="MBT1689307.1"/>
    </source>
</evidence>
<evidence type="ECO:0000256" key="1">
    <source>
        <dbReference type="SAM" id="Phobius"/>
    </source>
</evidence>
<proteinExistence type="predicted"/>
<gene>
    <name evidence="3" type="ORF">KK078_22270</name>
</gene>
<feature type="transmembrane region" description="Helical" evidence="1">
    <location>
        <begin position="208"/>
        <end position="228"/>
    </location>
</feature>
<feature type="transmembrane region" description="Helical" evidence="1">
    <location>
        <begin position="165"/>
        <end position="181"/>
    </location>
</feature>
<organism evidence="3 4">
    <name type="scientific">Dawidia soli</name>
    <dbReference type="NCBI Taxonomy" id="2782352"/>
    <lineage>
        <taxon>Bacteria</taxon>
        <taxon>Pseudomonadati</taxon>
        <taxon>Bacteroidota</taxon>
        <taxon>Cytophagia</taxon>
        <taxon>Cytophagales</taxon>
        <taxon>Chryseotaleaceae</taxon>
        <taxon>Dawidia</taxon>
    </lineage>
</organism>
<sequence>MEKEKALTFTNTQRDFVTTLNSRVNEYFKSNNIERHGNREMYIKTVFMFTLYFAPYVLLLTGVISGIAFSLIAVLVMGLGLAGVGLSVMHDANHGAYSRKTWINSVMGYSLNLVGANAFNWKIQHNVLHHSYTNVHDHDEDISPRGVLRLSPSSPWKRAYRYQHIYAWFLYGLMTIAWLGYKDFVRIVRYHRSGLAAKQKANIVRERIILITSKLAYIGYIFVLPLIFTSLVWWQVLIGVLLMHYIAGFILAIIFQPAHVVEGTEFPLPDATNTIETNWAVHQLLTTTNFGNKSRWFSWYIGGLNFQIEHHLFPNICHVHYRNIAGIVRKTAHDFELPYKSFNTFVGALHGHMRLLKELGKRPAHGIA</sequence>
<dbReference type="GO" id="GO:0008610">
    <property type="term" value="P:lipid biosynthetic process"/>
    <property type="evidence" value="ECO:0007669"/>
    <property type="project" value="UniProtKB-ARBA"/>
</dbReference>
<dbReference type="Pfam" id="PF00487">
    <property type="entry name" value="FA_desaturase"/>
    <property type="match status" value="1"/>
</dbReference>
<dbReference type="EMBL" id="JAHESC010000039">
    <property type="protein sequence ID" value="MBT1689307.1"/>
    <property type="molecule type" value="Genomic_DNA"/>
</dbReference>
<dbReference type="GO" id="GO:0016717">
    <property type="term" value="F:oxidoreductase activity, acting on paired donors, with oxidation of a pair of donors resulting in the reduction of molecular oxygen to two molecules of water"/>
    <property type="evidence" value="ECO:0007669"/>
    <property type="project" value="TreeGrafter"/>
</dbReference>
<dbReference type="PANTHER" id="PTHR19353:SF19">
    <property type="entry name" value="DELTA(5) FATTY ACID DESATURASE C-RELATED"/>
    <property type="match status" value="1"/>
</dbReference>
<dbReference type="GO" id="GO:0016020">
    <property type="term" value="C:membrane"/>
    <property type="evidence" value="ECO:0007669"/>
    <property type="project" value="TreeGrafter"/>
</dbReference>
<dbReference type="Proteomes" id="UP001319180">
    <property type="component" value="Unassembled WGS sequence"/>
</dbReference>